<organism evidence="1 2">
    <name type="scientific">Mesorhizobium alhagi CCNWXJ12-2</name>
    <dbReference type="NCBI Taxonomy" id="1107882"/>
    <lineage>
        <taxon>Bacteria</taxon>
        <taxon>Pseudomonadati</taxon>
        <taxon>Pseudomonadota</taxon>
        <taxon>Alphaproteobacteria</taxon>
        <taxon>Hyphomicrobiales</taxon>
        <taxon>Phyllobacteriaceae</taxon>
        <taxon>Allomesorhizobium</taxon>
    </lineage>
</organism>
<protein>
    <submittedName>
        <fullName evidence="1">Uncharacterized protein</fullName>
    </submittedName>
</protein>
<proteinExistence type="predicted"/>
<evidence type="ECO:0000313" key="2">
    <source>
        <dbReference type="Proteomes" id="UP000003250"/>
    </source>
</evidence>
<reference evidence="1 2" key="1">
    <citation type="journal article" date="2012" name="J. Bacteriol.">
        <title>Draft Genome Sequence of Mesorhizobium alhagi CCNWXJ12-2T, a Novel Salt-Resistant Species Isolated from the Desert of Northwestern China.</title>
        <authorList>
            <person name="Zhou M."/>
            <person name="Chen W."/>
            <person name="Chen H."/>
            <person name="Wei G."/>
        </authorList>
    </citation>
    <scope>NUCLEOTIDE SEQUENCE [LARGE SCALE GENOMIC DNA]</scope>
    <source>
        <strain evidence="1 2">CCNWXJ12-2</strain>
    </source>
</reference>
<evidence type="ECO:0000313" key="1">
    <source>
        <dbReference type="EMBL" id="EHK54352.1"/>
    </source>
</evidence>
<accession>H0HY70</accession>
<name>H0HY70_9HYPH</name>
<dbReference type="Proteomes" id="UP000003250">
    <property type="component" value="Unassembled WGS sequence"/>
</dbReference>
<dbReference type="EMBL" id="AHAM01000215">
    <property type="protein sequence ID" value="EHK54352.1"/>
    <property type="molecule type" value="Genomic_DNA"/>
</dbReference>
<keyword evidence="2" id="KW-1185">Reference proteome</keyword>
<gene>
    <name evidence="1" type="ORF">MAXJ12_25743</name>
</gene>
<sequence length="72" mass="8161">MDFEGLSDVGSLAPWPEVGSRMMTRLATGEDMAGQWVVVQERIYRYSVQQAGGLRVRSVLSEYLATEVQWEH</sequence>
<dbReference type="AlphaFoldDB" id="H0HY70"/>